<dbReference type="Proteomes" id="UP000579812">
    <property type="component" value="Unassembled WGS sequence"/>
</dbReference>
<feature type="region of interest" description="Disordered" evidence="1">
    <location>
        <begin position="21"/>
        <end position="56"/>
    </location>
</feature>
<keyword evidence="3" id="KW-1185">Reference proteome</keyword>
<evidence type="ECO:0000256" key="1">
    <source>
        <dbReference type="SAM" id="MobiDB-lite"/>
    </source>
</evidence>
<dbReference type="AlphaFoldDB" id="A0A7J6CR30"/>
<evidence type="ECO:0000313" key="3">
    <source>
        <dbReference type="Proteomes" id="UP000579812"/>
    </source>
</evidence>
<dbReference type="EMBL" id="JAAMOB010000008">
    <property type="protein sequence ID" value="KAF4109798.1"/>
    <property type="molecule type" value="Genomic_DNA"/>
</dbReference>
<reference evidence="2 3" key="1">
    <citation type="submission" date="2020-04" db="EMBL/GenBank/DDBJ databases">
        <title>Chromosome-level genome assembly of a cyprinid fish Onychostoma macrolepis by integration of Nanopore Sequencing, Bionano and Hi-C technology.</title>
        <authorList>
            <person name="Wang D."/>
        </authorList>
    </citation>
    <scope>NUCLEOTIDE SEQUENCE [LARGE SCALE GENOMIC DNA]</scope>
    <source>
        <strain evidence="2">SWU-2019</strain>
        <tissue evidence="2">Muscle</tissue>
    </source>
</reference>
<feature type="compositionally biased region" description="Polar residues" evidence="1">
    <location>
        <begin position="36"/>
        <end position="48"/>
    </location>
</feature>
<protein>
    <submittedName>
        <fullName evidence="2">Uncharacterized protein</fullName>
    </submittedName>
</protein>
<proteinExistence type="predicted"/>
<evidence type="ECO:0000313" key="2">
    <source>
        <dbReference type="EMBL" id="KAF4109798.1"/>
    </source>
</evidence>
<gene>
    <name evidence="2" type="ORF">G5714_009050</name>
</gene>
<organism evidence="2 3">
    <name type="scientific">Onychostoma macrolepis</name>
    <dbReference type="NCBI Taxonomy" id="369639"/>
    <lineage>
        <taxon>Eukaryota</taxon>
        <taxon>Metazoa</taxon>
        <taxon>Chordata</taxon>
        <taxon>Craniata</taxon>
        <taxon>Vertebrata</taxon>
        <taxon>Euteleostomi</taxon>
        <taxon>Actinopterygii</taxon>
        <taxon>Neopterygii</taxon>
        <taxon>Teleostei</taxon>
        <taxon>Ostariophysi</taxon>
        <taxon>Cypriniformes</taxon>
        <taxon>Cyprinidae</taxon>
        <taxon>Acrossocheilinae</taxon>
        <taxon>Onychostoma</taxon>
    </lineage>
</organism>
<name>A0A7J6CR30_9TELE</name>
<accession>A0A7J6CR30</accession>
<comment type="caution">
    <text evidence="2">The sequence shown here is derived from an EMBL/GenBank/DDBJ whole genome shotgun (WGS) entry which is preliminary data.</text>
</comment>
<sequence>MTQLKIKISNQYNQVIFIRHRPLLPTPPAPGRRGPQSATSHGLGQSGNLPDDDSGRLLRDQYVLNYFS</sequence>